<reference evidence="1" key="1">
    <citation type="submission" date="2020-11" db="EMBL/GenBank/DDBJ databases">
        <authorList>
            <consortium name="DOE Joint Genome Institute"/>
            <person name="Ahrendt S."/>
            <person name="Riley R."/>
            <person name="Andreopoulos W."/>
            <person name="Labutti K."/>
            <person name="Pangilinan J."/>
            <person name="Ruiz-Duenas F.J."/>
            <person name="Barrasa J.M."/>
            <person name="Sanchez-Garcia M."/>
            <person name="Camarero S."/>
            <person name="Miyauchi S."/>
            <person name="Serrano A."/>
            <person name="Linde D."/>
            <person name="Babiker R."/>
            <person name="Drula E."/>
            <person name="Ayuso-Fernandez I."/>
            <person name="Pacheco R."/>
            <person name="Padilla G."/>
            <person name="Ferreira P."/>
            <person name="Barriuso J."/>
            <person name="Kellner H."/>
            <person name="Castanera R."/>
            <person name="Alfaro M."/>
            <person name="Ramirez L."/>
            <person name="Pisabarro A.G."/>
            <person name="Kuo A."/>
            <person name="Tritt A."/>
            <person name="Lipzen A."/>
            <person name="He G."/>
            <person name="Yan M."/>
            <person name="Ng V."/>
            <person name="Cullen D."/>
            <person name="Martin F."/>
            <person name="Rosso M.-N."/>
            <person name="Henrissat B."/>
            <person name="Hibbett D."/>
            <person name="Martinez A.T."/>
            <person name="Grigoriev I.V."/>
        </authorList>
    </citation>
    <scope>NUCLEOTIDE SEQUENCE</scope>
    <source>
        <strain evidence="1">CIRM-BRFM 674</strain>
    </source>
</reference>
<evidence type="ECO:0000313" key="2">
    <source>
        <dbReference type="Proteomes" id="UP000807469"/>
    </source>
</evidence>
<accession>A0A9P5YWS0</accession>
<sequence length="62" mass="7100">MPMYYWLIAVRNDIYILTLPLAHPTIAQDVGTRHPCIPLKAGYLTFRVDQHVSLLSSLHLIL</sequence>
<proteinExistence type="predicted"/>
<protein>
    <submittedName>
        <fullName evidence="1">Uncharacterized protein</fullName>
    </submittedName>
</protein>
<gene>
    <name evidence="1" type="ORF">BDN70DRAFT_881882</name>
</gene>
<dbReference type="Proteomes" id="UP000807469">
    <property type="component" value="Unassembled WGS sequence"/>
</dbReference>
<dbReference type="AlphaFoldDB" id="A0A9P5YWS0"/>
<dbReference type="EMBL" id="MU155279">
    <property type="protein sequence ID" value="KAF9476884.1"/>
    <property type="molecule type" value="Genomic_DNA"/>
</dbReference>
<keyword evidence="2" id="KW-1185">Reference proteome</keyword>
<name>A0A9P5YWS0_9AGAR</name>
<feature type="non-terminal residue" evidence="1">
    <location>
        <position position="1"/>
    </location>
</feature>
<organism evidence="1 2">
    <name type="scientific">Pholiota conissans</name>
    <dbReference type="NCBI Taxonomy" id="109636"/>
    <lineage>
        <taxon>Eukaryota</taxon>
        <taxon>Fungi</taxon>
        <taxon>Dikarya</taxon>
        <taxon>Basidiomycota</taxon>
        <taxon>Agaricomycotina</taxon>
        <taxon>Agaricomycetes</taxon>
        <taxon>Agaricomycetidae</taxon>
        <taxon>Agaricales</taxon>
        <taxon>Agaricineae</taxon>
        <taxon>Strophariaceae</taxon>
        <taxon>Pholiota</taxon>
    </lineage>
</organism>
<evidence type="ECO:0000313" key="1">
    <source>
        <dbReference type="EMBL" id="KAF9476884.1"/>
    </source>
</evidence>
<comment type="caution">
    <text evidence="1">The sequence shown here is derived from an EMBL/GenBank/DDBJ whole genome shotgun (WGS) entry which is preliminary data.</text>
</comment>